<dbReference type="Proteomes" id="UP000276178">
    <property type="component" value="Unassembled WGS sequence"/>
</dbReference>
<evidence type="ECO:0000313" key="4">
    <source>
        <dbReference type="Proteomes" id="UP000317180"/>
    </source>
</evidence>
<proteinExistence type="predicted"/>
<dbReference type="EMBL" id="BJOD01000015">
    <property type="protein sequence ID" value="GED25660.1"/>
    <property type="molecule type" value="Genomic_DNA"/>
</dbReference>
<keyword evidence="4" id="KW-1185">Reference proteome</keyword>
<dbReference type="OrthoDB" id="9784036at2"/>
<comment type="caution">
    <text evidence="2">The sequence shown here is derived from an EMBL/GenBank/DDBJ whole genome shotgun (WGS) entry which is preliminary data.</text>
</comment>
<reference evidence="1 4" key="2">
    <citation type="submission" date="2019-06" db="EMBL/GenBank/DDBJ databases">
        <title>Whole genome shotgun sequence of Brevibacillus agri NBRC 15538.</title>
        <authorList>
            <person name="Hosoyama A."/>
            <person name="Uohara A."/>
            <person name="Ohji S."/>
            <person name="Ichikawa N."/>
        </authorList>
    </citation>
    <scope>NUCLEOTIDE SEQUENCE [LARGE SCALE GENOMIC DNA]</scope>
    <source>
        <strain evidence="1 4">NBRC 15538</strain>
    </source>
</reference>
<protein>
    <submittedName>
        <fullName evidence="1 2">Esterase</fullName>
    </submittedName>
</protein>
<evidence type="ECO:0000313" key="3">
    <source>
        <dbReference type="Proteomes" id="UP000276178"/>
    </source>
</evidence>
<gene>
    <name evidence="1" type="ORF">BAG01nite_17620</name>
    <name evidence="2" type="ORF">EB820_10055</name>
</gene>
<dbReference type="PANTHER" id="PTHR48098">
    <property type="entry name" value="ENTEROCHELIN ESTERASE-RELATED"/>
    <property type="match status" value="1"/>
</dbReference>
<dbReference type="InterPro" id="IPR050583">
    <property type="entry name" value="Mycobacterial_A85_antigen"/>
</dbReference>
<organism evidence="2 3">
    <name type="scientific">Brevibacillus agri</name>
    <dbReference type="NCBI Taxonomy" id="51101"/>
    <lineage>
        <taxon>Bacteria</taxon>
        <taxon>Bacillati</taxon>
        <taxon>Bacillota</taxon>
        <taxon>Bacilli</taxon>
        <taxon>Bacillales</taxon>
        <taxon>Paenibacillaceae</taxon>
        <taxon>Brevibacillus</taxon>
    </lineage>
</organism>
<dbReference type="InterPro" id="IPR029058">
    <property type="entry name" value="AB_hydrolase_fold"/>
</dbReference>
<dbReference type="EMBL" id="RHHN01000030">
    <property type="protein sequence ID" value="RNB55973.1"/>
    <property type="molecule type" value="Genomic_DNA"/>
</dbReference>
<dbReference type="Pfam" id="PF00756">
    <property type="entry name" value="Esterase"/>
    <property type="match status" value="1"/>
</dbReference>
<dbReference type="Proteomes" id="UP000317180">
    <property type="component" value="Unassembled WGS sequence"/>
</dbReference>
<evidence type="ECO:0000313" key="1">
    <source>
        <dbReference type="EMBL" id="GED25660.1"/>
    </source>
</evidence>
<dbReference type="GeneID" id="82809119"/>
<dbReference type="Gene3D" id="3.40.50.1820">
    <property type="entry name" value="alpha/beta hydrolase"/>
    <property type="match status" value="1"/>
</dbReference>
<dbReference type="InterPro" id="IPR000801">
    <property type="entry name" value="Esterase-like"/>
</dbReference>
<accession>A0A3M8AY83</accession>
<dbReference type="AlphaFoldDB" id="A0A3M8AY83"/>
<reference evidence="2 3" key="1">
    <citation type="submission" date="2018-10" db="EMBL/GenBank/DDBJ databases">
        <title>Phylogenomics of Brevibacillus.</title>
        <authorList>
            <person name="Dunlap C."/>
        </authorList>
    </citation>
    <scope>NUCLEOTIDE SEQUENCE [LARGE SCALE GENOMIC DNA]</scope>
    <source>
        <strain evidence="2 3">NRRL NRS 1219</strain>
    </source>
</reference>
<evidence type="ECO:0000313" key="2">
    <source>
        <dbReference type="EMBL" id="RNB55973.1"/>
    </source>
</evidence>
<dbReference type="SUPFAM" id="SSF53474">
    <property type="entry name" value="alpha/beta-Hydrolases"/>
    <property type="match status" value="1"/>
</dbReference>
<dbReference type="RefSeq" id="WP_122952818.1">
    <property type="nucleotide sequence ID" value="NZ_BJOD01000015.1"/>
</dbReference>
<dbReference type="PANTHER" id="PTHR48098:SF6">
    <property type="entry name" value="FERRI-BACILLIBACTIN ESTERASE BESA"/>
    <property type="match status" value="1"/>
</dbReference>
<sequence length="251" mass="28516">MSQPSVLHDTFNERQLLIYLPDGYADSDQRYPVVYLQDSGDLIEPNDSDTLLKVRELTAKGELPGMIFVGVASFDRNDEYTPFVSPNVFEPGKMFGGNASVYARFLANELKPYIDSKLRTLPDREHTGIMGFSFGGLISVYTAFSYPDIFGRIGSFSGSFWFPGIIEWLEQLPIRQTGQRLYMNLGHAEGAGRTNGQQWMVPNSKKVYELLLQNGFTESTVRQVIYESEYHSFDLGVQYVPEALQWLFRAE</sequence>
<name>A0A3M8AY83_9BACL</name>